<feature type="repeat" description="ANK" evidence="3">
    <location>
        <begin position="508"/>
        <end position="540"/>
    </location>
</feature>
<evidence type="ECO:0000313" key="6">
    <source>
        <dbReference type="Proteomes" id="UP001208570"/>
    </source>
</evidence>
<organism evidence="5 6">
    <name type="scientific">Paralvinella palmiformis</name>
    <dbReference type="NCBI Taxonomy" id="53620"/>
    <lineage>
        <taxon>Eukaryota</taxon>
        <taxon>Metazoa</taxon>
        <taxon>Spiralia</taxon>
        <taxon>Lophotrochozoa</taxon>
        <taxon>Annelida</taxon>
        <taxon>Polychaeta</taxon>
        <taxon>Sedentaria</taxon>
        <taxon>Canalipalpata</taxon>
        <taxon>Terebellida</taxon>
        <taxon>Terebelliformia</taxon>
        <taxon>Alvinellidae</taxon>
        <taxon>Paralvinella</taxon>
    </lineage>
</organism>
<dbReference type="AlphaFoldDB" id="A0AAD9N2Z1"/>
<dbReference type="InterPro" id="IPR036770">
    <property type="entry name" value="Ankyrin_rpt-contain_sf"/>
</dbReference>
<evidence type="ECO:0000256" key="3">
    <source>
        <dbReference type="PROSITE-ProRule" id="PRU00023"/>
    </source>
</evidence>
<keyword evidence="1" id="KW-0677">Repeat</keyword>
<dbReference type="SUPFAM" id="SSF48403">
    <property type="entry name" value="Ankyrin repeat"/>
    <property type="match status" value="3"/>
</dbReference>
<keyword evidence="6" id="KW-1185">Reference proteome</keyword>
<dbReference type="Pfam" id="PF12796">
    <property type="entry name" value="Ank_2"/>
    <property type="match status" value="1"/>
</dbReference>
<evidence type="ECO:0000313" key="5">
    <source>
        <dbReference type="EMBL" id="KAK2153101.1"/>
    </source>
</evidence>
<proteinExistence type="predicted"/>
<evidence type="ECO:0000256" key="2">
    <source>
        <dbReference type="ARBA" id="ARBA00023043"/>
    </source>
</evidence>
<sequence length="716" mass="80236">MSSEDDKQAEKQEMPKPIENKVAKKPSGVSRTVKLDVVELLKQVLEWTPLYRPGLNRGLIQAAKIGSSGCVKKLKFQFVSKEATLTLLLKKSGLYLESIKNFCPISGLSFVSKVIERVIAVHINEHLLTHDMHETMYSAYKAFHSTMIFLVLWTGKKESFLALLDLSAAFDIVDHEVLFQYIQARLGKKGPCIVEIQAWMTKYKQVEYDNKTELIILSIVSSPLVIKVLMLNTFRCCYQQEPDVDAEDENGDTAFVHAFRGKHCDIMETLYESGCTTEIAKMSVALATKDKIFVKLCHKLDIPVENEDWNTLDLEEVKILLDDLQFDPFEGQYGRHGFEDSPFMYIAQEGRPEVLELMISRHPCVNKYTDEDRQDKINRALHKAIRHRRIDNTKLLLAACGAQLESTDDKGRSAFLLACGCDEGIAQYLLDLGANIKAVDVEGLGPLHWAACSGYATLCRNLLGAGIHVDIKAKLGASPLMVACSNRHAAIAELFLKAGANVNLATPEGWTALHVAVRACSPTVVKLLLSHHALPDVHSTKLTHNGDMVPGSTPLLISIALNSMKMIRHLMDANCDINQSGLVYINPSLSSSESEEEAKFQKQRCSPVQYAIMSSAWDIAELLIKAGCSVASVRLWLDYRRAPVHIPDDKSKYLKHLIYMATTSPPKLRYLLRRKIRQMLGYHLAPKVERLNIPPNTKSFILYHDLFRAAEGSFEV</sequence>
<name>A0AAD9N2Z1_9ANNE</name>
<reference evidence="5" key="1">
    <citation type="journal article" date="2023" name="Mol. Biol. Evol.">
        <title>Third-Generation Sequencing Reveals the Adaptive Role of the Epigenome in Three Deep-Sea Polychaetes.</title>
        <authorList>
            <person name="Perez M."/>
            <person name="Aroh O."/>
            <person name="Sun Y."/>
            <person name="Lan Y."/>
            <person name="Juniper S.K."/>
            <person name="Young C.R."/>
            <person name="Angers B."/>
            <person name="Qian P.Y."/>
        </authorList>
    </citation>
    <scope>NUCLEOTIDE SEQUENCE</scope>
    <source>
        <strain evidence="5">P08H-3</strain>
    </source>
</reference>
<feature type="repeat" description="ANK" evidence="3">
    <location>
        <begin position="475"/>
        <end position="507"/>
    </location>
</feature>
<dbReference type="PROSITE" id="PS50297">
    <property type="entry name" value="ANK_REP_REGION"/>
    <property type="match status" value="2"/>
</dbReference>
<evidence type="ECO:0000256" key="4">
    <source>
        <dbReference type="SAM" id="MobiDB-lite"/>
    </source>
</evidence>
<dbReference type="EMBL" id="JAODUP010000307">
    <property type="protein sequence ID" value="KAK2153101.1"/>
    <property type="molecule type" value="Genomic_DNA"/>
</dbReference>
<dbReference type="PANTHER" id="PTHR24198:SF165">
    <property type="entry name" value="ANKYRIN REPEAT-CONTAINING PROTEIN-RELATED"/>
    <property type="match status" value="1"/>
</dbReference>
<feature type="compositionally biased region" description="Basic and acidic residues" evidence="4">
    <location>
        <begin position="1"/>
        <end position="22"/>
    </location>
</feature>
<feature type="region of interest" description="Disordered" evidence="4">
    <location>
        <begin position="1"/>
        <end position="25"/>
    </location>
</feature>
<keyword evidence="2 3" id="KW-0040">ANK repeat</keyword>
<accession>A0AAD9N2Z1</accession>
<dbReference type="Proteomes" id="UP001208570">
    <property type="component" value="Unassembled WGS sequence"/>
</dbReference>
<protein>
    <submittedName>
        <fullName evidence="5">Uncharacterized protein</fullName>
    </submittedName>
</protein>
<dbReference type="PROSITE" id="PS50088">
    <property type="entry name" value="ANK_REPEAT"/>
    <property type="match status" value="3"/>
</dbReference>
<dbReference type="Gene3D" id="1.25.40.20">
    <property type="entry name" value="Ankyrin repeat-containing domain"/>
    <property type="match status" value="1"/>
</dbReference>
<evidence type="ECO:0000256" key="1">
    <source>
        <dbReference type="ARBA" id="ARBA00022737"/>
    </source>
</evidence>
<dbReference type="InterPro" id="IPR002110">
    <property type="entry name" value="Ankyrin_rpt"/>
</dbReference>
<comment type="caution">
    <text evidence="5">The sequence shown here is derived from an EMBL/GenBank/DDBJ whole genome shotgun (WGS) entry which is preliminary data.</text>
</comment>
<feature type="repeat" description="ANK" evidence="3">
    <location>
        <begin position="442"/>
        <end position="474"/>
    </location>
</feature>
<dbReference type="PANTHER" id="PTHR24198">
    <property type="entry name" value="ANKYRIN REPEAT AND PROTEIN KINASE DOMAIN-CONTAINING PROTEIN"/>
    <property type="match status" value="1"/>
</dbReference>
<dbReference type="SMART" id="SM00248">
    <property type="entry name" value="ANK"/>
    <property type="match status" value="10"/>
</dbReference>
<gene>
    <name evidence="5" type="ORF">LSH36_307g02066</name>
</gene>